<proteinExistence type="predicted"/>
<feature type="binding site" evidence="13">
    <location>
        <position position="416"/>
    </location>
    <ligand>
        <name>Zn(2+)</name>
        <dbReference type="ChEBI" id="CHEBI:29105"/>
        <note>catalytic</note>
    </ligand>
</feature>
<dbReference type="Pfam" id="PF01421">
    <property type="entry name" value="Reprolysin"/>
    <property type="match status" value="1"/>
</dbReference>
<keyword evidence="8" id="KW-0378">Hydrolase</keyword>
<evidence type="ECO:0000256" key="13">
    <source>
        <dbReference type="PROSITE-ProRule" id="PRU00276"/>
    </source>
</evidence>
<feature type="region of interest" description="Disordered" evidence="14">
    <location>
        <begin position="173"/>
        <end position="218"/>
    </location>
</feature>
<dbReference type="GO" id="GO:0006508">
    <property type="term" value="P:proteolysis"/>
    <property type="evidence" value="ECO:0007669"/>
    <property type="project" value="UniProtKB-KW"/>
</dbReference>
<keyword evidence="15" id="KW-0472">Membrane</keyword>
<dbReference type="Ensembl" id="ENSPNYT00000022393.1">
    <property type="protein sequence ID" value="ENSPNYP00000021859.1"/>
    <property type="gene ID" value="ENSPNYG00000016485.1"/>
</dbReference>
<feature type="domain" description="Peptidase M12B" evidence="16">
    <location>
        <begin position="263"/>
        <end position="468"/>
    </location>
</feature>
<dbReference type="PANTHER" id="PTHR11905">
    <property type="entry name" value="ADAM A DISINTEGRIN AND METALLOPROTEASE DOMAIN"/>
    <property type="match status" value="1"/>
</dbReference>
<keyword evidence="7" id="KW-0677">Repeat</keyword>
<keyword evidence="12" id="KW-0325">Glycoprotein</keyword>
<reference evidence="17" key="1">
    <citation type="submission" date="2023-09" db="UniProtKB">
        <authorList>
            <consortium name="Ensembl"/>
        </authorList>
    </citation>
    <scope>IDENTIFICATION</scope>
</reference>
<dbReference type="GO" id="GO:0004222">
    <property type="term" value="F:metalloendopeptidase activity"/>
    <property type="evidence" value="ECO:0007669"/>
    <property type="project" value="InterPro"/>
</dbReference>
<keyword evidence="9 13" id="KW-0862">Zinc</keyword>
<dbReference type="AlphaFoldDB" id="A0A3B4GIA5"/>
<dbReference type="InterPro" id="IPR001590">
    <property type="entry name" value="Peptidase_M12B"/>
</dbReference>
<feature type="binding site" evidence="13">
    <location>
        <position position="406"/>
    </location>
    <ligand>
        <name>Zn(2+)</name>
        <dbReference type="ChEBI" id="CHEBI:29105"/>
        <note>catalytic</note>
    </ligand>
</feature>
<gene>
    <name evidence="17" type="primary">ADAMTS18</name>
</gene>
<dbReference type="PROSITE" id="PS50215">
    <property type="entry name" value="ADAM_MEPRO"/>
    <property type="match status" value="1"/>
</dbReference>
<keyword evidence="15" id="KW-0812">Transmembrane</keyword>
<evidence type="ECO:0000259" key="16">
    <source>
        <dbReference type="PROSITE" id="PS50215"/>
    </source>
</evidence>
<evidence type="ECO:0000256" key="14">
    <source>
        <dbReference type="SAM" id="MobiDB-lite"/>
    </source>
</evidence>
<evidence type="ECO:0000256" key="7">
    <source>
        <dbReference type="ARBA" id="ARBA00022737"/>
    </source>
</evidence>
<dbReference type="Gene3D" id="3.40.1620.60">
    <property type="match status" value="1"/>
</dbReference>
<dbReference type="InterPro" id="IPR041645">
    <property type="entry name" value="ADAMTS_CR_2"/>
</dbReference>
<dbReference type="FunFam" id="3.40.390.10:FF:000001">
    <property type="entry name" value="A disintegrin and metalloproteinase with thrombospondin motifs 1"/>
    <property type="match status" value="1"/>
</dbReference>
<dbReference type="Gene3D" id="3.40.390.10">
    <property type="entry name" value="Collagenase (Catalytic Domain)"/>
    <property type="match status" value="1"/>
</dbReference>
<dbReference type="InterPro" id="IPR002870">
    <property type="entry name" value="Peptidase_M12B_N"/>
</dbReference>
<dbReference type="PANTHER" id="PTHR11905:SF256">
    <property type="entry name" value="PEPTIDASE M12B DOMAIN-CONTAINING PROTEIN"/>
    <property type="match status" value="1"/>
</dbReference>
<feature type="binding site" evidence="13">
    <location>
        <position position="410"/>
    </location>
    <ligand>
        <name>Zn(2+)</name>
        <dbReference type="ChEBI" id="CHEBI:29105"/>
        <note>catalytic</note>
    </ligand>
</feature>
<keyword evidence="10" id="KW-0482">Metalloprotease</keyword>
<evidence type="ECO:0000256" key="10">
    <source>
        <dbReference type="ARBA" id="ARBA00023049"/>
    </source>
</evidence>
<evidence type="ECO:0000256" key="1">
    <source>
        <dbReference type="ARBA" id="ARBA00004498"/>
    </source>
</evidence>
<keyword evidence="6" id="KW-0732">Signal</keyword>
<evidence type="ECO:0000256" key="12">
    <source>
        <dbReference type="ARBA" id="ARBA00023180"/>
    </source>
</evidence>
<evidence type="ECO:0000256" key="9">
    <source>
        <dbReference type="ARBA" id="ARBA00022833"/>
    </source>
</evidence>
<dbReference type="Pfam" id="PF17771">
    <property type="entry name" value="ADAMTS_CR_2"/>
    <property type="match status" value="1"/>
</dbReference>
<feature type="transmembrane region" description="Helical" evidence="15">
    <location>
        <begin position="557"/>
        <end position="576"/>
    </location>
</feature>
<accession>A0A3B4GIA5</accession>
<dbReference type="GO" id="GO:0046872">
    <property type="term" value="F:metal ion binding"/>
    <property type="evidence" value="ECO:0007669"/>
    <property type="project" value="UniProtKB-KW"/>
</dbReference>
<keyword evidence="5 13" id="KW-0479">Metal-binding</keyword>
<feature type="active site" evidence="13">
    <location>
        <position position="407"/>
    </location>
</feature>
<dbReference type="GeneTree" id="ENSGT00940000157553"/>
<evidence type="ECO:0000256" key="11">
    <source>
        <dbReference type="ARBA" id="ARBA00023157"/>
    </source>
</evidence>
<sequence length="586" mass="65235">VSAPPGDPRHRWPPLSIPYHPLSSDYVFVTPVEVDSQGAYLTHDVTRRSHRGKRSLPPSLHYRLSAFGHDMHLHLHPSSVVGPGFTVQMISSNGITTVMDDAKVHNCLYQGFIRNQSASSAAISTCSGLSGLIRVSQEEYLIAPLPQHLARQHNYSAPNGHHPHVLYKRSAEHIVHRRSRSPSDVSSSRPGNPYLHDYHQQQQHHDNQHGKLQRQHFCGRRKQYAPKPPAEDRFIMPDEFAVPEVEGPGREKRSPISNRVGGLNVETLVVADRKMLEKHGRENVTTYVLTVMNMVSSLFKDGTIGNDINIVVVSLLLLEQDPLGLTINHHADQSLNSFCQWQSGLVGKGGKQHDHAVLLTGLDICSWKNEPCDTLGFAPISGMCSKYRSCTINEDTGLGLAFTIAHESGHNFGMIHDGEGNPCRKTEGNIMSPTLAGNNGVFSWSTCSRQYLSRFLGTAQASCLVDEPKQIGQYKYPEELPGQLYGADTQCKWQFGSKAKLCSLDFVKDICKSLWCHRTGHRCETKFMPAAEGTTCGPDMVRNGLLIYMKDHSSQNVILLLSILIISILLSQTKSFHLRKKILKEL</sequence>
<dbReference type="SUPFAM" id="SSF55486">
    <property type="entry name" value="Metalloproteases ('zincins'), catalytic domain"/>
    <property type="match status" value="1"/>
</dbReference>
<protein>
    <submittedName>
        <fullName evidence="17">ADAM metallopeptidase with thrombospondin type 1 motif 18</fullName>
    </submittedName>
</protein>
<keyword evidence="11" id="KW-1015">Disulfide bond</keyword>
<evidence type="ECO:0000256" key="2">
    <source>
        <dbReference type="ARBA" id="ARBA00022525"/>
    </source>
</evidence>
<feature type="compositionally biased region" description="Basic and acidic residues" evidence="14">
    <location>
        <begin position="196"/>
        <end position="209"/>
    </location>
</feature>
<evidence type="ECO:0000256" key="15">
    <source>
        <dbReference type="SAM" id="Phobius"/>
    </source>
</evidence>
<evidence type="ECO:0000256" key="5">
    <source>
        <dbReference type="ARBA" id="ARBA00022723"/>
    </source>
</evidence>
<comment type="caution">
    <text evidence="13">Lacks conserved residue(s) required for the propagation of feature annotation.</text>
</comment>
<organism evidence="17">
    <name type="scientific">Pundamilia nyererei</name>
    <dbReference type="NCBI Taxonomy" id="303518"/>
    <lineage>
        <taxon>Eukaryota</taxon>
        <taxon>Metazoa</taxon>
        <taxon>Chordata</taxon>
        <taxon>Craniata</taxon>
        <taxon>Vertebrata</taxon>
        <taxon>Euteleostomi</taxon>
        <taxon>Actinopterygii</taxon>
        <taxon>Neopterygii</taxon>
        <taxon>Teleostei</taxon>
        <taxon>Neoteleostei</taxon>
        <taxon>Acanthomorphata</taxon>
        <taxon>Ovalentaria</taxon>
        <taxon>Cichlomorphae</taxon>
        <taxon>Cichliformes</taxon>
        <taxon>Cichlidae</taxon>
        <taxon>African cichlids</taxon>
        <taxon>Pseudocrenilabrinae</taxon>
        <taxon>Haplochromini</taxon>
        <taxon>Pundamilia</taxon>
    </lineage>
</organism>
<dbReference type="CDD" id="cd04273">
    <property type="entry name" value="ZnMc_ADAMTS_like"/>
    <property type="match status" value="1"/>
</dbReference>
<evidence type="ECO:0000313" key="17">
    <source>
        <dbReference type="Ensembl" id="ENSPNYP00000021859.1"/>
    </source>
</evidence>
<evidence type="ECO:0000256" key="6">
    <source>
        <dbReference type="ARBA" id="ARBA00022729"/>
    </source>
</evidence>
<keyword evidence="15" id="KW-1133">Transmembrane helix</keyword>
<dbReference type="Pfam" id="PF01562">
    <property type="entry name" value="Pep_M12B_propep"/>
    <property type="match status" value="1"/>
</dbReference>
<comment type="subcellular location">
    <subcellularLocation>
        <location evidence="1">Secreted</location>
        <location evidence="1">Extracellular space</location>
        <location evidence="1">Extracellular matrix</location>
    </subcellularLocation>
</comment>
<keyword evidence="4" id="KW-0645">Protease</keyword>
<evidence type="ECO:0000256" key="3">
    <source>
        <dbReference type="ARBA" id="ARBA00022530"/>
    </source>
</evidence>
<dbReference type="InterPro" id="IPR024079">
    <property type="entry name" value="MetalloPept_cat_dom_sf"/>
</dbReference>
<evidence type="ECO:0000256" key="4">
    <source>
        <dbReference type="ARBA" id="ARBA00022670"/>
    </source>
</evidence>
<name>A0A3B4GIA5_9CICH</name>
<keyword evidence="3" id="KW-0272">Extracellular matrix</keyword>
<evidence type="ECO:0000256" key="8">
    <source>
        <dbReference type="ARBA" id="ARBA00022801"/>
    </source>
</evidence>
<keyword evidence="2" id="KW-0964">Secreted</keyword>